<dbReference type="EMBL" id="BAEH01000009">
    <property type="protein sequence ID" value="GAB16646.1"/>
    <property type="molecule type" value="Genomic_DNA"/>
</dbReference>
<dbReference type="OrthoDB" id="7252896at2"/>
<keyword evidence="2 4" id="KW-0238">DNA-binding</keyword>
<evidence type="ECO:0000256" key="1">
    <source>
        <dbReference type="ARBA" id="ARBA00023015"/>
    </source>
</evidence>
<organism evidence="6 7">
    <name type="scientific">Gordonia effusa NBRC 100432</name>
    <dbReference type="NCBI Taxonomy" id="1077974"/>
    <lineage>
        <taxon>Bacteria</taxon>
        <taxon>Bacillati</taxon>
        <taxon>Actinomycetota</taxon>
        <taxon>Actinomycetes</taxon>
        <taxon>Mycobacteriales</taxon>
        <taxon>Gordoniaceae</taxon>
        <taxon>Gordonia</taxon>
    </lineage>
</organism>
<evidence type="ECO:0000313" key="7">
    <source>
        <dbReference type="Proteomes" id="UP000035034"/>
    </source>
</evidence>
<feature type="domain" description="HTH tetR-type" evidence="5">
    <location>
        <begin position="11"/>
        <end position="71"/>
    </location>
</feature>
<dbReference type="PRINTS" id="PR00455">
    <property type="entry name" value="HTHTETR"/>
</dbReference>
<dbReference type="PANTHER" id="PTHR30055">
    <property type="entry name" value="HTH-TYPE TRANSCRIPTIONAL REGULATOR RUTR"/>
    <property type="match status" value="1"/>
</dbReference>
<keyword evidence="1" id="KW-0805">Transcription regulation</keyword>
<dbReference type="eggNOG" id="COG1309">
    <property type="taxonomic scope" value="Bacteria"/>
</dbReference>
<dbReference type="PANTHER" id="PTHR30055:SF234">
    <property type="entry name" value="HTH-TYPE TRANSCRIPTIONAL REGULATOR BETI"/>
    <property type="match status" value="1"/>
</dbReference>
<keyword evidence="7" id="KW-1185">Reference proteome</keyword>
<dbReference type="STRING" id="1077974.GOEFS_009_00130"/>
<evidence type="ECO:0000256" key="4">
    <source>
        <dbReference type="PROSITE-ProRule" id="PRU00335"/>
    </source>
</evidence>
<protein>
    <submittedName>
        <fullName evidence="6">Putative TetR family transcriptional regulator</fullName>
    </submittedName>
</protein>
<dbReference type="AlphaFoldDB" id="H0QUZ5"/>
<accession>H0QUZ5</accession>
<sequence length="223" mass="24020">MVRLTRAEQQARTRTELLSVAREQFLTAGYAATSLDGIAATAGYSKGAVYSNFKDKPTLCGAVLEEIHRDKIGELAALTAAAMTFDDVDERVDAIGAWVEATAGDIGWTMLELEFVVLSRHDRKLNAMIVGLRERANAMVVEMLEPLFNELLAPPADAETQFVDDDAALPTLPDLADLLLSTGIGLGIQRAVDPRVSVQPAVDALRAAMRLMHALTEAPSSVE</sequence>
<evidence type="ECO:0000256" key="2">
    <source>
        <dbReference type="ARBA" id="ARBA00023125"/>
    </source>
</evidence>
<dbReference type="GO" id="GO:0000976">
    <property type="term" value="F:transcription cis-regulatory region binding"/>
    <property type="evidence" value="ECO:0007669"/>
    <property type="project" value="TreeGrafter"/>
</dbReference>
<dbReference type="InterPro" id="IPR001647">
    <property type="entry name" value="HTH_TetR"/>
</dbReference>
<name>H0QUZ5_9ACTN</name>
<dbReference type="Proteomes" id="UP000035034">
    <property type="component" value="Unassembled WGS sequence"/>
</dbReference>
<evidence type="ECO:0000256" key="3">
    <source>
        <dbReference type="ARBA" id="ARBA00023163"/>
    </source>
</evidence>
<comment type="caution">
    <text evidence="6">The sequence shown here is derived from an EMBL/GenBank/DDBJ whole genome shotgun (WGS) entry which is preliminary data.</text>
</comment>
<proteinExistence type="predicted"/>
<evidence type="ECO:0000259" key="5">
    <source>
        <dbReference type="PROSITE" id="PS50977"/>
    </source>
</evidence>
<gene>
    <name evidence="6" type="ORF">GOEFS_009_00130</name>
</gene>
<dbReference type="InterPro" id="IPR050109">
    <property type="entry name" value="HTH-type_TetR-like_transc_reg"/>
</dbReference>
<dbReference type="Pfam" id="PF00440">
    <property type="entry name" value="TetR_N"/>
    <property type="match status" value="1"/>
</dbReference>
<dbReference type="InterPro" id="IPR009057">
    <property type="entry name" value="Homeodomain-like_sf"/>
</dbReference>
<feature type="DNA-binding region" description="H-T-H motif" evidence="4">
    <location>
        <begin position="34"/>
        <end position="53"/>
    </location>
</feature>
<evidence type="ECO:0000313" key="6">
    <source>
        <dbReference type="EMBL" id="GAB16646.1"/>
    </source>
</evidence>
<dbReference type="PROSITE" id="PS50977">
    <property type="entry name" value="HTH_TETR_2"/>
    <property type="match status" value="1"/>
</dbReference>
<dbReference type="Gene3D" id="1.10.357.10">
    <property type="entry name" value="Tetracycline Repressor, domain 2"/>
    <property type="match status" value="1"/>
</dbReference>
<dbReference type="GO" id="GO:0003700">
    <property type="term" value="F:DNA-binding transcription factor activity"/>
    <property type="evidence" value="ECO:0007669"/>
    <property type="project" value="TreeGrafter"/>
</dbReference>
<dbReference type="SUPFAM" id="SSF46689">
    <property type="entry name" value="Homeodomain-like"/>
    <property type="match status" value="1"/>
</dbReference>
<dbReference type="RefSeq" id="WP_007315984.1">
    <property type="nucleotide sequence ID" value="NZ_BAEH01000009.1"/>
</dbReference>
<keyword evidence="3" id="KW-0804">Transcription</keyword>
<reference evidence="6 7" key="1">
    <citation type="submission" date="2011-12" db="EMBL/GenBank/DDBJ databases">
        <title>Whole genome shotgun sequence of Gordonia effusa NBRC 100432.</title>
        <authorList>
            <person name="Yoshida I."/>
            <person name="Takarada H."/>
            <person name="Hosoyama A."/>
            <person name="Tsuchikane K."/>
            <person name="Katsumata H."/>
            <person name="Yamazaki S."/>
            <person name="Fujita N."/>
        </authorList>
    </citation>
    <scope>NUCLEOTIDE SEQUENCE [LARGE SCALE GENOMIC DNA]</scope>
    <source>
        <strain evidence="6 7">NBRC 100432</strain>
    </source>
</reference>